<dbReference type="InterPro" id="IPR002347">
    <property type="entry name" value="SDR_fam"/>
</dbReference>
<protein>
    <submittedName>
        <fullName evidence="4">NAD(P)-binding protein</fullName>
    </submittedName>
</protein>
<dbReference type="PANTHER" id="PTHR43976">
    <property type="entry name" value="SHORT CHAIN DEHYDROGENASE"/>
    <property type="match status" value="1"/>
</dbReference>
<organism evidence="4 5">
    <name type="scientific">Trematosphaeria pertusa</name>
    <dbReference type="NCBI Taxonomy" id="390896"/>
    <lineage>
        <taxon>Eukaryota</taxon>
        <taxon>Fungi</taxon>
        <taxon>Dikarya</taxon>
        <taxon>Ascomycota</taxon>
        <taxon>Pezizomycotina</taxon>
        <taxon>Dothideomycetes</taxon>
        <taxon>Pleosporomycetidae</taxon>
        <taxon>Pleosporales</taxon>
        <taxon>Massarineae</taxon>
        <taxon>Trematosphaeriaceae</taxon>
        <taxon>Trematosphaeria</taxon>
    </lineage>
</organism>
<dbReference type="RefSeq" id="XP_033684787.1">
    <property type="nucleotide sequence ID" value="XM_033821615.1"/>
</dbReference>
<evidence type="ECO:0000256" key="3">
    <source>
        <dbReference type="RuleBase" id="RU000363"/>
    </source>
</evidence>
<dbReference type="PANTHER" id="PTHR43976:SF16">
    <property type="entry name" value="SHORT-CHAIN DEHYDROGENASE_REDUCTASE FAMILY PROTEIN"/>
    <property type="match status" value="1"/>
</dbReference>
<dbReference type="EMBL" id="ML987194">
    <property type="protein sequence ID" value="KAF2249783.1"/>
    <property type="molecule type" value="Genomic_DNA"/>
</dbReference>
<dbReference type="AlphaFoldDB" id="A0A6A6IJR4"/>
<dbReference type="PRINTS" id="PR00081">
    <property type="entry name" value="GDHRDH"/>
</dbReference>
<accession>A0A6A6IJR4</accession>
<name>A0A6A6IJR4_9PLEO</name>
<dbReference type="CDD" id="cd05374">
    <property type="entry name" value="17beta-HSD-like_SDR_c"/>
    <property type="match status" value="1"/>
</dbReference>
<dbReference type="GO" id="GO:0016491">
    <property type="term" value="F:oxidoreductase activity"/>
    <property type="evidence" value="ECO:0007669"/>
    <property type="project" value="UniProtKB-KW"/>
</dbReference>
<evidence type="ECO:0000313" key="5">
    <source>
        <dbReference type="Proteomes" id="UP000800094"/>
    </source>
</evidence>
<proteinExistence type="inferred from homology"/>
<keyword evidence="5" id="KW-1185">Reference proteome</keyword>
<evidence type="ECO:0000313" key="4">
    <source>
        <dbReference type="EMBL" id="KAF2249783.1"/>
    </source>
</evidence>
<reference evidence="4" key="1">
    <citation type="journal article" date="2020" name="Stud. Mycol.">
        <title>101 Dothideomycetes genomes: a test case for predicting lifestyles and emergence of pathogens.</title>
        <authorList>
            <person name="Haridas S."/>
            <person name="Albert R."/>
            <person name="Binder M."/>
            <person name="Bloem J."/>
            <person name="Labutti K."/>
            <person name="Salamov A."/>
            <person name="Andreopoulos B."/>
            <person name="Baker S."/>
            <person name="Barry K."/>
            <person name="Bills G."/>
            <person name="Bluhm B."/>
            <person name="Cannon C."/>
            <person name="Castanera R."/>
            <person name="Culley D."/>
            <person name="Daum C."/>
            <person name="Ezra D."/>
            <person name="Gonzalez J."/>
            <person name="Henrissat B."/>
            <person name="Kuo A."/>
            <person name="Liang C."/>
            <person name="Lipzen A."/>
            <person name="Lutzoni F."/>
            <person name="Magnuson J."/>
            <person name="Mondo S."/>
            <person name="Nolan M."/>
            <person name="Ohm R."/>
            <person name="Pangilinan J."/>
            <person name="Park H.-J."/>
            <person name="Ramirez L."/>
            <person name="Alfaro M."/>
            <person name="Sun H."/>
            <person name="Tritt A."/>
            <person name="Yoshinaga Y."/>
            <person name="Zwiers L.-H."/>
            <person name="Turgeon B."/>
            <person name="Goodwin S."/>
            <person name="Spatafora J."/>
            <person name="Crous P."/>
            <person name="Grigoriev I."/>
        </authorList>
    </citation>
    <scope>NUCLEOTIDE SEQUENCE</scope>
    <source>
        <strain evidence="4">CBS 122368</strain>
    </source>
</reference>
<dbReference type="Pfam" id="PF00106">
    <property type="entry name" value="adh_short"/>
    <property type="match status" value="1"/>
</dbReference>
<dbReference type="SUPFAM" id="SSF51735">
    <property type="entry name" value="NAD(P)-binding Rossmann-fold domains"/>
    <property type="match status" value="1"/>
</dbReference>
<evidence type="ECO:0000256" key="2">
    <source>
        <dbReference type="ARBA" id="ARBA00023002"/>
    </source>
</evidence>
<sequence>MPPTVFITGVSSGLGLTLASYALKQGAIVLGTVRNPQRASSALSQLSSISSNFYPITLDVTDLARIPTVADQAIKDHGPIDVLINNAGYSVIGPLEHITSEQAKQQMETNYFGPLALIQAMLPHFRARRTGTIINVSSVAGLNGLPSCGLYAASKFALEGTSEAIAAELAPLGIRTIIVEPGGFRTDFLTSTNMVLANKGEGWAEEYRGDNPAQAVLQKLQSWSGKQPGDPKKAAHALWDVITDTGMGAELKEKGRDGKVMRVLLGSDSLGRLKSAIDMRQDAMQYSEAVAKSCDY</sequence>
<dbReference type="Proteomes" id="UP000800094">
    <property type="component" value="Unassembled WGS sequence"/>
</dbReference>
<gene>
    <name evidence="4" type="ORF">BU26DRAFT_289407</name>
</gene>
<dbReference type="Gene3D" id="3.40.50.720">
    <property type="entry name" value="NAD(P)-binding Rossmann-like Domain"/>
    <property type="match status" value="1"/>
</dbReference>
<dbReference type="OrthoDB" id="1274115at2759"/>
<dbReference type="PRINTS" id="PR00080">
    <property type="entry name" value="SDRFAMILY"/>
</dbReference>
<comment type="similarity">
    <text evidence="1 3">Belongs to the short-chain dehydrogenases/reductases (SDR) family.</text>
</comment>
<dbReference type="GeneID" id="54574945"/>
<evidence type="ECO:0000256" key="1">
    <source>
        <dbReference type="ARBA" id="ARBA00006484"/>
    </source>
</evidence>
<keyword evidence="2" id="KW-0560">Oxidoreductase</keyword>
<dbReference type="InterPro" id="IPR036291">
    <property type="entry name" value="NAD(P)-bd_dom_sf"/>
</dbReference>
<dbReference type="InterPro" id="IPR051911">
    <property type="entry name" value="SDR_oxidoreductase"/>
</dbReference>